<keyword evidence="4" id="KW-1133">Transmembrane helix</keyword>
<keyword evidence="1" id="KW-0489">Methyltransferase</keyword>
<organism evidence="5 6">
    <name type="scientific">Candidatus Woesebacteria bacterium RIFCSPHIGHO2_02_FULL_39_13</name>
    <dbReference type="NCBI Taxonomy" id="1802505"/>
    <lineage>
        <taxon>Bacteria</taxon>
        <taxon>Candidatus Woeseibacteriota</taxon>
    </lineage>
</organism>
<dbReference type="SUPFAM" id="SSF53335">
    <property type="entry name" value="S-adenosyl-L-methionine-dependent methyltransferases"/>
    <property type="match status" value="1"/>
</dbReference>
<keyword evidence="4" id="KW-0472">Membrane</keyword>
<dbReference type="CDD" id="cd02440">
    <property type="entry name" value="AdoMet_MTases"/>
    <property type="match status" value="1"/>
</dbReference>
<keyword evidence="2" id="KW-0808">Transferase</keyword>
<gene>
    <name evidence="5" type="ORF">A3D01_00275</name>
</gene>
<keyword evidence="4" id="KW-0812">Transmembrane</keyword>
<feature type="transmembrane region" description="Helical" evidence="4">
    <location>
        <begin position="6"/>
        <end position="32"/>
    </location>
</feature>
<dbReference type="GO" id="GO:0016279">
    <property type="term" value="F:protein-lysine N-methyltransferase activity"/>
    <property type="evidence" value="ECO:0007669"/>
    <property type="project" value="InterPro"/>
</dbReference>
<name>A0A1F7Z5Q2_9BACT</name>
<evidence type="ECO:0000256" key="4">
    <source>
        <dbReference type="SAM" id="Phobius"/>
    </source>
</evidence>
<keyword evidence="3" id="KW-0949">S-adenosyl-L-methionine</keyword>
<proteinExistence type="predicted"/>
<evidence type="ECO:0000313" key="6">
    <source>
        <dbReference type="Proteomes" id="UP000177169"/>
    </source>
</evidence>
<protein>
    <submittedName>
        <fullName evidence="5">Uncharacterized protein</fullName>
    </submittedName>
</protein>
<dbReference type="InterPro" id="IPR029063">
    <property type="entry name" value="SAM-dependent_MTases_sf"/>
</dbReference>
<evidence type="ECO:0000256" key="2">
    <source>
        <dbReference type="ARBA" id="ARBA00022679"/>
    </source>
</evidence>
<dbReference type="Proteomes" id="UP000177169">
    <property type="component" value="Unassembled WGS sequence"/>
</dbReference>
<accession>A0A1F7Z5Q2</accession>
<dbReference type="InterPro" id="IPR026170">
    <property type="entry name" value="FAM173A/B"/>
</dbReference>
<dbReference type="PANTHER" id="PTHR13610">
    <property type="entry name" value="METHYLTRANSFERASE DOMAIN-CONTAINING PROTEIN"/>
    <property type="match status" value="1"/>
</dbReference>
<dbReference type="EMBL" id="MGGR01000002">
    <property type="protein sequence ID" value="OGM34897.1"/>
    <property type="molecule type" value="Genomic_DNA"/>
</dbReference>
<dbReference type="Gene3D" id="3.40.50.150">
    <property type="entry name" value="Vaccinia Virus protein VP39"/>
    <property type="match status" value="1"/>
</dbReference>
<sequence length="169" mass="19336">MQFFIIIFASVIFFVLFLVTIVTVFFGAPIVFTDSKSLTKMIEIAGNVSGKKMVDLGSGDGRVVIEFAKRGIEVHGYEINPFLVAISKLKIKKAGLEKKAFIFWKNFWSANLSSYDIVSVFGINYIMPKLRDKLVHELKKNSIVISNSYKFPGWKKMRTKNGVYLYRMR</sequence>
<evidence type="ECO:0000256" key="3">
    <source>
        <dbReference type="ARBA" id="ARBA00022691"/>
    </source>
</evidence>
<comment type="caution">
    <text evidence="5">The sequence shown here is derived from an EMBL/GenBank/DDBJ whole genome shotgun (WGS) entry which is preliminary data.</text>
</comment>
<evidence type="ECO:0000313" key="5">
    <source>
        <dbReference type="EMBL" id="OGM34897.1"/>
    </source>
</evidence>
<dbReference type="PANTHER" id="PTHR13610:SF9">
    <property type="entry name" value="FI06469P"/>
    <property type="match status" value="1"/>
</dbReference>
<dbReference type="AlphaFoldDB" id="A0A1F7Z5Q2"/>
<evidence type="ECO:0000256" key="1">
    <source>
        <dbReference type="ARBA" id="ARBA00022603"/>
    </source>
</evidence>
<reference evidence="5 6" key="1">
    <citation type="journal article" date="2016" name="Nat. Commun.">
        <title>Thousands of microbial genomes shed light on interconnected biogeochemical processes in an aquifer system.</title>
        <authorList>
            <person name="Anantharaman K."/>
            <person name="Brown C.T."/>
            <person name="Hug L.A."/>
            <person name="Sharon I."/>
            <person name="Castelle C.J."/>
            <person name="Probst A.J."/>
            <person name="Thomas B.C."/>
            <person name="Singh A."/>
            <person name="Wilkins M.J."/>
            <person name="Karaoz U."/>
            <person name="Brodie E.L."/>
            <person name="Williams K.H."/>
            <person name="Hubbard S.S."/>
            <person name="Banfield J.F."/>
        </authorList>
    </citation>
    <scope>NUCLEOTIDE SEQUENCE [LARGE SCALE GENOMIC DNA]</scope>
</reference>
<dbReference type="GO" id="GO:0032259">
    <property type="term" value="P:methylation"/>
    <property type="evidence" value="ECO:0007669"/>
    <property type="project" value="UniProtKB-KW"/>
</dbReference>